<name>A0A2S6N719_RHOGL</name>
<feature type="domain" description="PIN" evidence="1">
    <location>
        <begin position="15"/>
        <end position="47"/>
    </location>
</feature>
<comment type="caution">
    <text evidence="2">The sequence shown here is derived from an EMBL/GenBank/DDBJ whole genome shotgun (WGS) entry which is preliminary data.</text>
</comment>
<dbReference type="EMBL" id="NHRY01000213">
    <property type="protein sequence ID" value="PPQ30403.1"/>
    <property type="molecule type" value="Genomic_DNA"/>
</dbReference>
<proteinExistence type="predicted"/>
<gene>
    <name evidence="2" type="ORF">CCS01_19460</name>
</gene>
<dbReference type="InterPro" id="IPR002716">
    <property type="entry name" value="PIN_dom"/>
</dbReference>
<dbReference type="Proteomes" id="UP000239724">
    <property type="component" value="Unassembled WGS sequence"/>
</dbReference>
<evidence type="ECO:0000313" key="3">
    <source>
        <dbReference type="Proteomes" id="UP000239724"/>
    </source>
</evidence>
<evidence type="ECO:0000313" key="2">
    <source>
        <dbReference type="EMBL" id="PPQ30403.1"/>
    </source>
</evidence>
<dbReference type="InterPro" id="IPR002850">
    <property type="entry name" value="PIN_toxin-like"/>
</dbReference>
<dbReference type="Pfam" id="PF13470">
    <property type="entry name" value="PIN_3"/>
    <property type="match status" value="1"/>
</dbReference>
<keyword evidence="3" id="KW-1185">Reference proteome</keyword>
<accession>A0A2S6N719</accession>
<evidence type="ECO:0000259" key="1">
    <source>
        <dbReference type="Pfam" id="PF13470"/>
    </source>
</evidence>
<protein>
    <submittedName>
        <fullName evidence="2">Putative toxin-antitoxin system toxin component, PIN family</fullName>
    </submittedName>
</protein>
<reference evidence="2 3" key="1">
    <citation type="journal article" date="2018" name="Arch. Microbiol.">
        <title>New insights into the metabolic potential of the phototrophic purple bacterium Rhodopila globiformis DSM 161(T) from its draft genome sequence and evidence for a vanadium-dependent nitrogenase.</title>
        <authorList>
            <person name="Imhoff J.F."/>
            <person name="Rahn T."/>
            <person name="Kunzel S."/>
            <person name="Neulinger S.C."/>
        </authorList>
    </citation>
    <scope>NUCLEOTIDE SEQUENCE [LARGE SCALE GENOMIC DNA]</scope>
    <source>
        <strain evidence="2 3">DSM 161</strain>
    </source>
</reference>
<dbReference type="AlphaFoldDB" id="A0A2S6N719"/>
<organism evidence="2 3">
    <name type="scientific">Rhodopila globiformis</name>
    <name type="common">Rhodopseudomonas globiformis</name>
    <dbReference type="NCBI Taxonomy" id="1071"/>
    <lineage>
        <taxon>Bacteria</taxon>
        <taxon>Pseudomonadati</taxon>
        <taxon>Pseudomonadota</taxon>
        <taxon>Alphaproteobacteria</taxon>
        <taxon>Acetobacterales</taxon>
        <taxon>Acetobacteraceae</taxon>
        <taxon>Rhodopila</taxon>
    </lineage>
</organism>
<dbReference type="NCBIfam" id="TIGR00305">
    <property type="entry name" value="putative toxin-antitoxin system toxin component, PIN family"/>
    <property type="match status" value="1"/>
</dbReference>
<sequence>MASILLTDATWFTPSVPVTVCRDPKDNKSLELALAAGAAILISSDKDLHALDPWRGVRILSPAGYLAAG</sequence>